<dbReference type="Proteomes" id="UP000092819">
    <property type="component" value="Unassembled WGS sequence"/>
</dbReference>
<proteinExistence type="predicted"/>
<keyword evidence="3" id="KW-1185">Reference proteome</keyword>
<protein>
    <submittedName>
        <fullName evidence="2">Uncharacterized protein</fullName>
    </submittedName>
</protein>
<organism evidence="2 3">
    <name type="scientific">Vibrio celticus</name>
    <dbReference type="NCBI Taxonomy" id="446372"/>
    <lineage>
        <taxon>Bacteria</taxon>
        <taxon>Pseudomonadati</taxon>
        <taxon>Pseudomonadota</taxon>
        <taxon>Gammaproteobacteria</taxon>
        <taxon>Vibrionales</taxon>
        <taxon>Vibrionaceae</taxon>
        <taxon>Vibrio</taxon>
    </lineage>
</organism>
<feature type="transmembrane region" description="Helical" evidence="1">
    <location>
        <begin position="60"/>
        <end position="78"/>
    </location>
</feature>
<accession>A0A1C3JIX7</accession>
<feature type="transmembrane region" description="Helical" evidence="1">
    <location>
        <begin position="237"/>
        <end position="257"/>
    </location>
</feature>
<dbReference type="RefSeq" id="WP_065677397.1">
    <property type="nucleotide sequence ID" value="NZ_AP025463.1"/>
</dbReference>
<gene>
    <name evidence="2" type="ORF">VCE7224_03860</name>
</gene>
<feature type="transmembrane region" description="Helical" evidence="1">
    <location>
        <begin position="196"/>
        <end position="217"/>
    </location>
</feature>
<keyword evidence="1" id="KW-1133">Transmembrane helix</keyword>
<dbReference type="EMBL" id="FLQZ01000104">
    <property type="protein sequence ID" value="SBT15077.1"/>
    <property type="molecule type" value="Genomic_DNA"/>
</dbReference>
<keyword evidence="1" id="KW-0472">Membrane</keyword>
<evidence type="ECO:0000313" key="2">
    <source>
        <dbReference type="EMBL" id="SBT15077.1"/>
    </source>
</evidence>
<feature type="transmembrane region" description="Helical" evidence="1">
    <location>
        <begin position="7"/>
        <end position="30"/>
    </location>
</feature>
<sequence>MSGLLTSFCYLAAVIFIAIPITAFYFVVIVSGTLEVRLQRVREDYGMQFLSALPTETSELLYAIAFFALVGLILWGALRQFKKQIMVAFQCLHEECSKAAERNNLFIVAIIKFTFLPFLIGCGSLMACFLSAVLYAVLFEADHLLYGQPFKQTASPFVFVITLVLAILWSVKKYISETAKPNWHFQVQNKHGKKRYAGFIRPTTALFVVGTMLYLVFEISFNLNLMRYIATDSIHFYSNLDTIGRLLSGIGVSLILVRMIKYSKRLKEDGVFSFRMTLLLAPVFTFVIAGVFLVQGLVVDLVVSAVPKQVKVNVVENFLYARYHHLTENEGMDGDGDYTQTIQKALIPFMAVTGMTNYQSAINKLTDEERIKQLTAVNKEMFSTNEKYYQDRGFAPRALPKHDGDNRKVYNMSRLDMSYLQSKILGDAYGSLSASAIRKEQEKAYKAYRDGYREELRGYSTASDGRRNKRLRSALARQRIYLPSDWNHDQLTVVREAIFEKVESDLRSSAFRTVRAFGKGVVIPTTSNPLQEKEVQDLLMQITKGWYFDSARKSALRYSGGRHMNLQNQAASVAEYQVRYPEDDIEDKFRGLLAPTLALVISLLLISVNVFNLVWMITKDYFGSFVTSSVERERKIKMAIGGGLVAIVLSVSLFTDTAKYVMELFAGAGGSTIVGYLFIAPLLVIASTMEMMSYLFGSLDFMMNFANMSVAPDVLSLEGLFHSINGESLAANSSTGLISWLVFAWNMLVKLVGFSLYALPLAVIGSLVACASYRERLLDKPIS</sequence>
<keyword evidence="1" id="KW-0812">Transmembrane</keyword>
<reference evidence="3" key="1">
    <citation type="submission" date="2016-06" db="EMBL/GenBank/DDBJ databases">
        <authorList>
            <person name="Rodrigo-Torres L."/>
            <person name="Arahal D.R."/>
        </authorList>
    </citation>
    <scope>NUCLEOTIDE SEQUENCE [LARGE SCALE GENOMIC DNA]</scope>
    <source>
        <strain evidence="3">CECT 7224</strain>
    </source>
</reference>
<feature type="transmembrane region" description="Helical" evidence="1">
    <location>
        <begin position="157"/>
        <end position="175"/>
    </location>
</feature>
<feature type="transmembrane region" description="Helical" evidence="1">
    <location>
        <begin position="636"/>
        <end position="654"/>
    </location>
</feature>
<dbReference type="AlphaFoldDB" id="A0A1C3JIX7"/>
<name>A0A1C3JIX7_9VIBR</name>
<feature type="transmembrane region" description="Helical" evidence="1">
    <location>
        <begin position="754"/>
        <end position="773"/>
    </location>
</feature>
<evidence type="ECO:0000313" key="3">
    <source>
        <dbReference type="Proteomes" id="UP000092819"/>
    </source>
</evidence>
<feature type="transmembrane region" description="Helical" evidence="1">
    <location>
        <begin position="674"/>
        <end position="696"/>
    </location>
</feature>
<feature type="transmembrane region" description="Helical" evidence="1">
    <location>
        <begin position="105"/>
        <end position="137"/>
    </location>
</feature>
<feature type="transmembrane region" description="Helical" evidence="1">
    <location>
        <begin position="278"/>
        <end position="298"/>
    </location>
</feature>
<evidence type="ECO:0000256" key="1">
    <source>
        <dbReference type="SAM" id="Phobius"/>
    </source>
</evidence>
<feature type="transmembrane region" description="Helical" evidence="1">
    <location>
        <begin position="592"/>
        <end position="615"/>
    </location>
</feature>